<protein>
    <submittedName>
        <fullName evidence="1">Uncharacterized protein</fullName>
    </submittedName>
</protein>
<evidence type="ECO:0000313" key="2">
    <source>
        <dbReference type="Proteomes" id="UP000199518"/>
    </source>
</evidence>
<name>A0A1I3DG64_9PLAN</name>
<keyword evidence="2" id="KW-1185">Reference proteome</keyword>
<dbReference type="EMBL" id="FOQD01000003">
    <property type="protein sequence ID" value="SFH85724.1"/>
    <property type="molecule type" value="Genomic_DNA"/>
</dbReference>
<proteinExistence type="predicted"/>
<dbReference type="AlphaFoldDB" id="A0A1I3DG64"/>
<dbReference type="STRING" id="1576369.SAMN05421753_103227"/>
<reference evidence="2" key="1">
    <citation type="submission" date="2016-10" db="EMBL/GenBank/DDBJ databases">
        <authorList>
            <person name="Varghese N."/>
            <person name="Submissions S."/>
        </authorList>
    </citation>
    <scope>NUCLEOTIDE SEQUENCE [LARGE SCALE GENOMIC DNA]</scope>
    <source>
        <strain evidence="2">DSM 26348</strain>
    </source>
</reference>
<sequence>MSGFIPGIVNGGAVLTGPENDGTEGQMLTTDGIGRLSFVTPIADLNSPSGVLAVTHGGTGSTSSADARSALGAETSGAAMALLTSHLAAADPHSQYAKTTDLATKADLVYGTVPSSQLPALVVTDVFTVSSQSAQLALTAQKGDIAIRADLSKSFAHNGGSAGTMADWSELVSPSDAVTSVNGLIGNVTLGYANVGAAAASHTHSKSAISDLETITTTPTAGAIPKGDGGGKLANGWLNTGSGHGLDADKVDGFEATALAKLAAADFVGAVTVTVPGDTDTPLSLHVPSTASGSAVFFQARNGGSAGTGGTLLARLFSGGTFDAQRVRAVATGTVTACAIARSSDDNTGFNFPAADTLDVVTNGSTRATFDSSGRIGIGRTPTTSTLEVAGDIQTYSGKILSASVIRPGSFTVSSLPTTGISAGATAYASNGRKSGEGSGSGSGIPVWYDGTNWRTYFDNSVAAA</sequence>
<evidence type="ECO:0000313" key="1">
    <source>
        <dbReference type="EMBL" id="SFH85724.1"/>
    </source>
</evidence>
<dbReference type="OrthoDB" id="411198at2"/>
<dbReference type="Proteomes" id="UP000199518">
    <property type="component" value="Unassembled WGS sequence"/>
</dbReference>
<accession>A0A1I3DG64</accession>
<gene>
    <name evidence="1" type="ORF">SAMN05421753_103227</name>
</gene>
<organism evidence="1 2">
    <name type="scientific">Planctomicrobium piriforme</name>
    <dbReference type="NCBI Taxonomy" id="1576369"/>
    <lineage>
        <taxon>Bacteria</taxon>
        <taxon>Pseudomonadati</taxon>
        <taxon>Planctomycetota</taxon>
        <taxon>Planctomycetia</taxon>
        <taxon>Planctomycetales</taxon>
        <taxon>Planctomycetaceae</taxon>
        <taxon>Planctomicrobium</taxon>
    </lineage>
</organism>
<dbReference type="RefSeq" id="WP_139228269.1">
    <property type="nucleotide sequence ID" value="NZ_FOQD01000003.1"/>
</dbReference>